<accession>A0ACC0JFI5</accession>
<proteinExistence type="predicted"/>
<evidence type="ECO:0000313" key="1">
    <source>
        <dbReference type="EMBL" id="KAI8422820.1"/>
    </source>
</evidence>
<dbReference type="EMBL" id="CM046110">
    <property type="protein sequence ID" value="KAI8422820.1"/>
    <property type="molecule type" value="Genomic_DNA"/>
</dbReference>
<evidence type="ECO:0000313" key="2">
    <source>
        <dbReference type="Proteomes" id="UP001064048"/>
    </source>
</evidence>
<name>A0ACC0JFI5_CHOFU</name>
<keyword evidence="2" id="KW-1185">Reference proteome</keyword>
<dbReference type="Proteomes" id="UP001064048">
    <property type="component" value="Chromosome 10"/>
</dbReference>
<gene>
    <name evidence="1" type="ORF">MSG28_006565</name>
</gene>
<protein>
    <submittedName>
        <fullName evidence="1">Uncharacterized protein</fullName>
    </submittedName>
</protein>
<organism evidence="1 2">
    <name type="scientific">Choristoneura fumiferana</name>
    <name type="common">Spruce budworm moth</name>
    <name type="synonym">Archips fumiferana</name>
    <dbReference type="NCBI Taxonomy" id="7141"/>
    <lineage>
        <taxon>Eukaryota</taxon>
        <taxon>Metazoa</taxon>
        <taxon>Ecdysozoa</taxon>
        <taxon>Arthropoda</taxon>
        <taxon>Hexapoda</taxon>
        <taxon>Insecta</taxon>
        <taxon>Pterygota</taxon>
        <taxon>Neoptera</taxon>
        <taxon>Endopterygota</taxon>
        <taxon>Lepidoptera</taxon>
        <taxon>Glossata</taxon>
        <taxon>Ditrysia</taxon>
        <taxon>Tortricoidea</taxon>
        <taxon>Tortricidae</taxon>
        <taxon>Tortricinae</taxon>
        <taxon>Choristoneura</taxon>
    </lineage>
</organism>
<sequence>MLSVGRTNYAKINLADPELELIDPTPNVHNMFIQFDQMFFSTKLASRAVVRWSKRMYSCAGVCSYEGRGGLCDIALSEPLLKLRPRKDLVETLLHEMIHAFLFVTSRDQDRDGHGPNFQAHMHRINNAAGLKISIYHDFHEEVQLYQTHWWRCDGPCQSRRPHYGIVRRTCNKPPGPSDTWWSCHQRNCGGTFVKFKEPENKAKKPGAKKPGAKPKGDITKYITTNKTSAPIGEPKILKAPAKNPKPASTKSNDASTVVLTQKGIRTLTDTAVKITAVFTGKANTLQGNRARSSSVDVAEAVRNIWANRHVPSTVNKPLTPPPYIVRGKLPNRTNNDPKTTTTRKRVSIAELVDEIDTKMNVQKPVKHKANAVHSDSPPSKVKKIDDYFKTTAKSLLKDIYGENIEIAVSSSNNKKLIAVDNSSANRSKVSEVDCPICKLKVDERYINNHLDECLNKDIISEICTSSEERKQPNFVSPSTNIAPRRNANHPVNLVKDVKPVLKEIHKNLTPIPPYKGKTKEEKHLIEKIIPVSKNIYKNIPQIPPYRNKIGESDGSLDYSVMRKDLDRSLNTMRGTFRNHTKHEVDIIKEPKNLDDNLNWEDVLKPVIPKTEFDPNDIDKVKSVVKKIQFDKHLKNNGKFIVPKEEKDLESGFLPSFIGDDARTIKLPPVKLEPGTSVVSALTEPKCPCCGNKVTTTIDEHLEECLAFFGNNGTMPEEGASTSFANHTIVIDDDDDIFDETQLLNATGTKLPCPCCLQMVEHDDMNTHLDSCLC</sequence>
<reference evidence="1 2" key="1">
    <citation type="journal article" date="2022" name="Genome Biol. Evol.">
        <title>The Spruce Budworm Genome: Reconstructing the Evolutionary History of Antifreeze Proteins.</title>
        <authorList>
            <person name="Beliveau C."/>
            <person name="Gagne P."/>
            <person name="Picq S."/>
            <person name="Vernygora O."/>
            <person name="Keeling C.I."/>
            <person name="Pinkney K."/>
            <person name="Doucet D."/>
            <person name="Wen F."/>
            <person name="Johnston J.S."/>
            <person name="Maaroufi H."/>
            <person name="Boyle B."/>
            <person name="Laroche J."/>
            <person name="Dewar K."/>
            <person name="Juretic N."/>
            <person name="Blackburn G."/>
            <person name="Nisole A."/>
            <person name="Brunet B."/>
            <person name="Brandao M."/>
            <person name="Lumley L."/>
            <person name="Duan J."/>
            <person name="Quan G."/>
            <person name="Lucarotti C.J."/>
            <person name="Roe A.D."/>
            <person name="Sperling F.A.H."/>
            <person name="Levesque R.C."/>
            <person name="Cusson M."/>
        </authorList>
    </citation>
    <scope>NUCLEOTIDE SEQUENCE [LARGE SCALE GENOMIC DNA]</scope>
    <source>
        <strain evidence="1">Glfc:IPQL:Cfum</strain>
    </source>
</reference>
<comment type="caution">
    <text evidence="1">The sequence shown here is derived from an EMBL/GenBank/DDBJ whole genome shotgun (WGS) entry which is preliminary data.</text>
</comment>